<gene>
    <name evidence="1" type="ORF">NEISICOT_02825</name>
</gene>
<evidence type="ECO:0000313" key="2">
    <source>
        <dbReference type="Proteomes" id="UP000005365"/>
    </source>
</evidence>
<organism evidence="1 2">
    <name type="scientific">Neisseria sicca ATCC 29256</name>
    <dbReference type="NCBI Taxonomy" id="547045"/>
    <lineage>
        <taxon>Bacteria</taxon>
        <taxon>Pseudomonadati</taxon>
        <taxon>Pseudomonadota</taxon>
        <taxon>Betaproteobacteria</taxon>
        <taxon>Neisseriales</taxon>
        <taxon>Neisseriaceae</taxon>
        <taxon>Neisseria</taxon>
    </lineage>
</organism>
<dbReference type="AlphaFoldDB" id="C6M8F6"/>
<evidence type="ECO:0000313" key="1">
    <source>
        <dbReference type="EMBL" id="EET43470.1"/>
    </source>
</evidence>
<name>C6M8F6_NEISI</name>
<dbReference type="Proteomes" id="UP000005365">
    <property type="component" value="Unassembled WGS sequence"/>
</dbReference>
<dbReference type="EMBL" id="ACKO02000020">
    <property type="protein sequence ID" value="EET43470.1"/>
    <property type="molecule type" value="Genomic_DNA"/>
</dbReference>
<keyword evidence="2" id="KW-1185">Reference proteome</keyword>
<proteinExistence type="predicted"/>
<protein>
    <submittedName>
        <fullName evidence="1">Uncharacterized protein</fullName>
    </submittedName>
</protein>
<reference evidence="1" key="1">
    <citation type="submission" date="2009-07" db="EMBL/GenBank/DDBJ databases">
        <authorList>
            <person name="Weinstock G."/>
            <person name="Sodergren E."/>
            <person name="Clifton S."/>
            <person name="Fulton L."/>
            <person name="Fulton B."/>
            <person name="Courtney L."/>
            <person name="Fronick C."/>
            <person name="Harrison M."/>
            <person name="Strong C."/>
            <person name="Farmer C."/>
            <person name="Delahaunty K."/>
            <person name="Markovic C."/>
            <person name="Hall O."/>
            <person name="Minx P."/>
            <person name="Tomlinson C."/>
            <person name="Mitreva M."/>
            <person name="Nelson J."/>
            <person name="Hou S."/>
            <person name="Wollam A."/>
            <person name="Pepin K.H."/>
            <person name="Johnson M."/>
            <person name="Bhonagiri V."/>
            <person name="Nash W.E."/>
            <person name="Warren W."/>
            <person name="Chinwalla A."/>
            <person name="Mardis E.R."/>
            <person name="Wilson R.K."/>
        </authorList>
    </citation>
    <scope>NUCLEOTIDE SEQUENCE [LARGE SCALE GENOMIC DNA]</scope>
    <source>
        <strain evidence="1">ATCC 29256</strain>
    </source>
</reference>
<comment type="caution">
    <text evidence="1">The sequence shown here is derived from an EMBL/GenBank/DDBJ whole genome shotgun (WGS) entry which is preliminary data.</text>
</comment>
<sequence>MNKTRSSESQFEVSDDLWHEAYRWIQQRANVDMAFPFCRLHPRSKYSDDPL</sequence>
<accession>C6M8F6</accession>